<gene>
    <name evidence="1" type="ORF">H4R34_004464</name>
</gene>
<organism evidence="1 2">
    <name type="scientific">Dimargaris verticillata</name>
    <dbReference type="NCBI Taxonomy" id="2761393"/>
    <lineage>
        <taxon>Eukaryota</taxon>
        <taxon>Fungi</taxon>
        <taxon>Fungi incertae sedis</taxon>
        <taxon>Zoopagomycota</taxon>
        <taxon>Kickxellomycotina</taxon>
        <taxon>Dimargaritomycetes</taxon>
        <taxon>Dimargaritales</taxon>
        <taxon>Dimargaritaceae</taxon>
        <taxon>Dimargaris</taxon>
    </lineage>
</organism>
<dbReference type="AlphaFoldDB" id="A0A9W8E770"/>
<dbReference type="Proteomes" id="UP001151582">
    <property type="component" value="Unassembled WGS sequence"/>
</dbReference>
<comment type="caution">
    <text evidence="1">The sequence shown here is derived from an EMBL/GenBank/DDBJ whole genome shotgun (WGS) entry which is preliminary data.</text>
</comment>
<protein>
    <submittedName>
        <fullName evidence="1">Uncharacterized protein</fullName>
    </submittedName>
</protein>
<reference evidence="1" key="1">
    <citation type="submission" date="2022-07" db="EMBL/GenBank/DDBJ databases">
        <title>Phylogenomic reconstructions and comparative analyses of Kickxellomycotina fungi.</title>
        <authorList>
            <person name="Reynolds N.K."/>
            <person name="Stajich J.E."/>
            <person name="Barry K."/>
            <person name="Grigoriev I.V."/>
            <person name="Crous P."/>
            <person name="Smith M.E."/>
        </authorList>
    </citation>
    <scope>NUCLEOTIDE SEQUENCE</scope>
    <source>
        <strain evidence="1">RSA 567</strain>
    </source>
</reference>
<accession>A0A9W8E770</accession>
<dbReference type="OrthoDB" id="10303506at2759"/>
<dbReference type="EMBL" id="JANBQB010000569">
    <property type="protein sequence ID" value="KAJ1975088.1"/>
    <property type="molecule type" value="Genomic_DNA"/>
</dbReference>
<evidence type="ECO:0000313" key="1">
    <source>
        <dbReference type="EMBL" id="KAJ1975088.1"/>
    </source>
</evidence>
<name>A0A9W8E770_9FUNG</name>
<evidence type="ECO:0000313" key="2">
    <source>
        <dbReference type="Proteomes" id="UP001151582"/>
    </source>
</evidence>
<proteinExistence type="predicted"/>
<sequence length="161" mass="18785">MKYITSLPYGVEDLLDEGERLTARERTMQVQHYKHYNAWQFHPIALTGWELQVLREGGDIGAHLYCMDMAQSLGHMRRMVQVLTHALVSLQAASDEEDTRYKNMYCHRAETAVKRAIVFGAGKATQFENLMRRRLRDNNVLSNADLHTMFSQHAHQDRYLF</sequence>
<keyword evidence="2" id="KW-1185">Reference proteome</keyword>